<dbReference type="PATRIC" id="fig|179408.3.peg.7812"/>
<dbReference type="RefSeq" id="WP_015179643.1">
    <property type="nucleotide sequence ID" value="NC_019730.1"/>
</dbReference>
<dbReference type="KEGG" id="oni:Osc7112_6527"/>
<dbReference type="AlphaFoldDB" id="K9VTX4"/>
<dbReference type="InterPro" id="IPR014968">
    <property type="entry name" value="XisI"/>
</dbReference>
<keyword evidence="1" id="KW-0614">Plasmid</keyword>
<dbReference type="Proteomes" id="UP000010478">
    <property type="component" value="Plasmid pOSC7112.02"/>
</dbReference>
<dbReference type="Pfam" id="PF08869">
    <property type="entry name" value="XisI"/>
    <property type="match status" value="1"/>
</dbReference>
<dbReference type="CDD" id="cd16382">
    <property type="entry name" value="XisI-like"/>
    <property type="match status" value="1"/>
</dbReference>
<dbReference type="InterPro" id="IPR035943">
    <property type="entry name" value="XisI-like_sf"/>
</dbReference>
<organism evidence="1 2">
    <name type="scientific">Phormidium nigroviride PCC 7112</name>
    <dbReference type="NCBI Taxonomy" id="179408"/>
    <lineage>
        <taxon>Bacteria</taxon>
        <taxon>Bacillati</taxon>
        <taxon>Cyanobacteriota</taxon>
        <taxon>Cyanophyceae</taxon>
        <taxon>Oscillatoriophycideae</taxon>
        <taxon>Oscillatoriales</taxon>
        <taxon>Oscillatoriaceae</taxon>
        <taxon>Phormidium</taxon>
    </lineage>
</organism>
<keyword evidence="2" id="KW-1185">Reference proteome</keyword>
<accession>K9VTX4</accession>
<dbReference type="SUPFAM" id="SSF143847">
    <property type="entry name" value="XisI-like"/>
    <property type="match status" value="1"/>
</dbReference>
<gene>
    <name evidence="1" type="ORF">Osc7112_6527</name>
</gene>
<name>K9VTX4_9CYAN</name>
<evidence type="ECO:0000313" key="1">
    <source>
        <dbReference type="EMBL" id="AFZ10665.1"/>
    </source>
</evidence>
<dbReference type="Gene3D" id="3.30.310.110">
    <property type="entry name" value="XisI-like"/>
    <property type="match status" value="1"/>
</dbReference>
<reference evidence="1 2" key="1">
    <citation type="submission" date="2012-05" db="EMBL/GenBank/DDBJ databases">
        <title>Finished plasmid 2 of genome of Oscillatoria sp. PCC 7112.</title>
        <authorList>
            <consortium name="US DOE Joint Genome Institute"/>
            <person name="Gugger M."/>
            <person name="Coursin T."/>
            <person name="Rippka R."/>
            <person name="Tandeau De Marsac N."/>
            <person name="Huntemann M."/>
            <person name="Wei C.-L."/>
            <person name="Han J."/>
            <person name="Detter J.C."/>
            <person name="Han C."/>
            <person name="Tapia R."/>
            <person name="Davenport K."/>
            <person name="Daligault H."/>
            <person name="Erkkila T."/>
            <person name="Gu W."/>
            <person name="Munk A.C.C."/>
            <person name="Teshima H."/>
            <person name="Xu Y."/>
            <person name="Chain P."/>
            <person name="Chen A."/>
            <person name="Krypides N."/>
            <person name="Mavromatis K."/>
            <person name="Markowitz V."/>
            <person name="Szeto E."/>
            <person name="Ivanova N."/>
            <person name="Mikhailova N."/>
            <person name="Ovchinnikova G."/>
            <person name="Pagani I."/>
            <person name="Pati A."/>
            <person name="Goodwin L."/>
            <person name="Peters L."/>
            <person name="Pitluck S."/>
            <person name="Woyke T."/>
            <person name="Kerfeld C."/>
        </authorList>
    </citation>
    <scope>NUCLEOTIDE SEQUENCE [LARGE SCALE GENOMIC DNA]</scope>
    <source>
        <strain evidence="1 2">PCC 7112</strain>
        <plasmid evidence="1 2">pOSC7112.02</plasmid>
    </source>
</reference>
<proteinExistence type="predicted"/>
<sequence>MDNLTDNATTYREIVKQVIGKYAQLKPSHGEIRLDPVFDETHDRYALMQVGWDRGRRIRGNLIYITLEAGKIYIEYDGMECGITQDLIEEGIPQNDIILAFLSPDQVLVAA</sequence>
<evidence type="ECO:0000313" key="2">
    <source>
        <dbReference type="Proteomes" id="UP000010478"/>
    </source>
</evidence>
<dbReference type="EMBL" id="CP003616">
    <property type="protein sequence ID" value="AFZ10665.1"/>
    <property type="molecule type" value="Genomic_DNA"/>
</dbReference>
<dbReference type="OrthoDB" id="467081at2"/>
<geneLocation type="plasmid" evidence="1 2">
    <name>pOSC7112.02</name>
</geneLocation>
<dbReference type="HOGENOM" id="CLU_149829_1_0_3"/>
<protein>
    <submittedName>
        <fullName evidence="1">XisI protein</fullName>
    </submittedName>
</protein>